<evidence type="ECO:0000256" key="1">
    <source>
        <dbReference type="SAM" id="MobiDB-lite"/>
    </source>
</evidence>
<dbReference type="AlphaFoldDB" id="A0A4R5EPU5"/>
<dbReference type="EMBL" id="SMFP01000009">
    <property type="protein sequence ID" value="TDE36761.1"/>
    <property type="molecule type" value="Genomic_DNA"/>
</dbReference>
<dbReference type="PROSITE" id="PS51257">
    <property type="entry name" value="PROKAR_LIPOPROTEIN"/>
    <property type="match status" value="1"/>
</dbReference>
<feature type="region of interest" description="Disordered" evidence="1">
    <location>
        <begin position="32"/>
        <end position="56"/>
    </location>
</feature>
<dbReference type="Proteomes" id="UP000294662">
    <property type="component" value="Unassembled WGS sequence"/>
</dbReference>
<evidence type="ECO:0000313" key="2">
    <source>
        <dbReference type="EMBL" id="TDE36761.1"/>
    </source>
</evidence>
<protein>
    <submittedName>
        <fullName evidence="2">DUF2927 domain-containing protein</fullName>
    </submittedName>
</protein>
<keyword evidence="3" id="KW-1185">Reference proteome</keyword>
<evidence type="ECO:0000313" key="3">
    <source>
        <dbReference type="Proteomes" id="UP000294662"/>
    </source>
</evidence>
<reference evidence="2 3" key="1">
    <citation type="submission" date="2019-03" db="EMBL/GenBank/DDBJ databases">
        <authorList>
            <person name="Zhang S."/>
        </authorList>
    </citation>
    <scope>NUCLEOTIDE SEQUENCE [LARGE SCALE GENOMIC DNA]</scope>
    <source>
        <strain evidence="2 3">S4J41</strain>
    </source>
</reference>
<dbReference type="Pfam" id="PF11150">
    <property type="entry name" value="DUF2927"/>
    <property type="match status" value="1"/>
</dbReference>
<sequence>MRGLRHISHRAGVVLAGLVLAGPLLLSGCDETGPRSSPLPQARPAALVPQTPVPRTGESRDLARYYRIVQNDLLTRGLLRTDGGGPDTPFSADDLVRDFETIAFFDEYSRGTTTARRTRGSEGELSRWSAPVRIGVEFGASVQPAQRTRDANDITGYANRLAKITGHPISVLRDAGPGANFQVFVAGEDDRAYFQTRLKQLIPSISAEELALFRNLPRSFYCLVIAVSGSRTPNTYTRAVALIRAEHPDLVRLSCIHEELAQGLGLPNDSPEARPSIFNDDDEFALLTNHDELLLKMLYDPRLRPGMTASEARPVTRIIARELMGQSL</sequence>
<organism evidence="2 3">
    <name type="scientific">Antarcticimicrobium sediminis</name>
    <dbReference type="NCBI Taxonomy" id="2546227"/>
    <lineage>
        <taxon>Bacteria</taxon>
        <taxon>Pseudomonadati</taxon>
        <taxon>Pseudomonadota</taxon>
        <taxon>Alphaproteobacteria</taxon>
        <taxon>Rhodobacterales</taxon>
        <taxon>Paracoccaceae</taxon>
        <taxon>Antarcticimicrobium</taxon>
    </lineage>
</organism>
<dbReference type="RefSeq" id="WP_132830274.1">
    <property type="nucleotide sequence ID" value="NZ_SMFP01000009.1"/>
</dbReference>
<dbReference type="InterPro" id="IPR021323">
    <property type="entry name" value="DUF2927"/>
</dbReference>
<accession>A0A4R5EPU5</accession>
<proteinExistence type="predicted"/>
<dbReference type="OrthoDB" id="3295600at2"/>
<comment type="caution">
    <text evidence="2">The sequence shown here is derived from an EMBL/GenBank/DDBJ whole genome shotgun (WGS) entry which is preliminary data.</text>
</comment>
<name>A0A4R5EPU5_9RHOB</name>
<gene>
    <name evidence="2" type="ORF">E1B25_14710</name>
</gene>